<evidence type="ECO:0000313" key="2">
    <source>
        <dbReference type="EMBL" id="MBC8579105.1"/>
    </source>
</evidence>
<keyword evidence="3" id="KW-1185">Reference proteome</keyword>
<dbReference type="SMART" id="SM00530">
    <property type="entry name" value="HTH_XRE"/>
    <property type="match status" value="1"/>
</dbReference>
<dbReference type="InterPro" id="IPR001387">
    <property type="entry name" value="Cro/C1-type_HTH"/>
</dbReference>
<dbReference type="Pfam" id="PF01381">
    <property type="entry name" value="HTH_3"/>
    <property type="match status" value="1"/>
</dbReference>
<evidence type="ECO:0000313" key="3">
    <source>
        <dbReference type="Proteomes" id="UP000655830"/>
    </source>
</evidence>
<dbReference type="EMBL" id="JACRSY010000008">
    <property type="protein sequence ID" value="MBC8579105.1"/>
    <property type="molecule type" value="Genomic_DNA"/>
</dbReference>
<accession>A0A926EIC7</accession>
<dbReference type="SUPFAM" id="SSF47413">
    <property type="entry name" value="lambda repressor-like DNA-binding domains"/>
    <property type="match status" value="1"/>
</dbReference>
<protein>
    <submittedName>
        <fullName evidence="2">Helix-turn-helix transcriptional regulator</fullName>
    </submittedName>
</protein>
<dbReference type="GO" id="GO:0003677">
    <property type="term" value="F:DNA binding"/>
    <property type="evidence" value="ECO:0007669"/>
    <property type="project" value="InterPro"/>
</dbReference>
<dbReference type="CDD" id="cd00093">
    <property type="entry name" value="HTH_XRE"/>
    <property type="match status" value="1"/>
</dbReference>
<dbReference type="AlphaFoldDB" id="A0A926EIC7"/>
<dbReference type="InterPro" id="IPR010982">
    <property type="entry name" value="Lambda_DNA-bd_dom_sf"/>
</dbReference>
<dbReference type="Proteomes" id="UP000655830">
    <property type="component" value="Unassembled WGS sequence"/>
</dbReference>
<organism evidence="2 3">
    <name type="scientific">Zhenhengia yiwuensis</name>
    <dbReference type="NCBI Taxonomy" id="2763666"/>
    <lineage>
        <taxon>Bacteria</taxon>
        <taxon>Bacillati</taxon>
        <taxon>Bacillota</taxon>
        <taxon>Clostridia</taxon>
        <taxon>Lachnospirales</taxon>
        <taxon>Lachnospiraceae</taxon>
        <taxon>Zhenhengia</taxon>
    </lineage>
</organism>
<feature type="domain" description="HTH cro/C1-type" evidence="1">
    <location>
        <begin position="27"/>
        <end position="67"/>
    </location>
</feature>
<dbReference type="PROSITE" id="PS50943">
    <property type="entry name" value="HTH_CROC1"/>
    <property type="match status" value="1"/>
</dbReference>
<sequence>MARKIKLTPFGKEVEKALIDKDMDKGELAKAVGISQAYLTDILKGTRNGTERKKQIAEYLKIDLVVVGR</sequence>
<name>A0A926EIC7_9FIRM</name>
<reference evidence="2" key="1">
    <citation type="submission" date="2020-08" db="EMBL/GenBank/DDBJ databases">
        <title>Genome public.</title>
        <authorList>
            <person name="Liu C."/>
            <person name="Sun Q."/>
        </authorList>
    </citation>
    <scope>NUCLEOTIDE SEQUENCE</scope>
    <source>
        <strain evidence="2">NSJ-12</strain>
    </source>
</reference>
<gene>
    <name evidence="2" type="ORF">H8718_06090</name>
</gene>
<dbReference type="Gene3D" id="1.10.260.40">
    <property type="entry name" value="lambda repressor-like DNA-binding domains"/>
    <property type="match status" value="1"/>
</dbReference>
<comment type="caution">
    <text evidence="2">The sequence shown here is derived from an EMBL/GenBank/DDBJ whole genome shotgun (WGS) entry which is preliminary data.</text>
</comment>
<dbReference type="RefSeq" id="WP_249332261.1">
    <property type="nucleotide sequence ID" value="NZ_JACRSY010000008.1"/>
</dbReference>
<proteinExistence type="predicted"/>
<evidence type="ECO:0000259" key="1">
    <source>
        <dbReference type="PROSITE" id="PS50943"/>
    </source>
</evidence>